<dbReference type="InterPro" id="IPR041657">
    <property type="entry name" value="HTH_17"/>
</dbReference>
<proteinExistence type="predicted"/>
<name>A0ABT8W1X4_9GAMM</name>
<evidence type="ECO:0000256" key="1">
    <source>
        <dbReference type="SAM" id="MobiDB-lite"/>
    </source>
</evidence>
<dbReference type="SUPFAM" id="SSF46955">
    <property type="entry name" value="Putative DNA-binding domain"/>
    <property type="match status" value="1"/>
</dbReference>
<feature type="domain" description="Helix-turn-helix" evidence="2">
    <location>
        <begin position="38"/>
        <end position="87"/>
    </location>
</feature>
<dbReference type="EMBL" id="JAUMIS010000002">
    <property type="protein sequence ID" value="MDO3722229.1"/>
    <property type="molecule type" value="Genomic_DNA"/>
</dbReference>
<dbReference type="Proteomes" id="UP001168640">
    <property type="component" value="Unassembled WGS sequence"/>
</dbReference>
<keyword evidence="4" id="KW-1185">Reference proteome</keyword>
<dbReference type="InterPro" id="IPR009061">
    <property type="entry name" value="DNA-bd_dom_put_sf"/>
</dbReference>
<evidence type="ECO:0000313" key="4">
    <source>
        <dbReference type="Proteomes" id="UP001168640"/>
    </source>
</evidence>
<comment type="caution">
    <text evidence="3">The sequence shown here is derived from an EMBL/GenBank/DDBJ whole genome shotgun (WGS) entry which is preliminary data.</text>
</comment>
<reference evidence="3" key="1">
    <citation type="submission" date="2023-07" db="EMBL/GenBank/DDBJ databases">
        <title>Marinobacter sp. chi1 genome sequencing and assembly.</title>
        <authorList>
            <person name="Park S."/>
        </authorList>
    </citation>
    <scope>NUCLEOTIDE SEQUENCE</scope>
    <source>
        <strain evidence="3">Chi1</strain>
    </source>
</reference>
<sequence>MSHETLAPSVARGAAADEKPTKNRTFGFHVKEEIEPRWLRAKQASAYVGISYDHLQKLREKGRGPQWRKVGGIVLYDVQDLDAYILSHPAKGGR</sequence>
<dbReference type="RefSeq" id="WP_302909956.1">
    <property type="nucleotide sequence ID" value="NZ_JAUMIS010000002.1"/>
</dbReference>
<evidence type="ECO:0000313" key="3">
    <source>
        <dbReference type="EMBL" id="MDO3722229.1"/>
    </source>
</evidence>
<evidence type="ECO:0000259" key="2">
    <source>
        <dbReference type="Pfam" id="PF12728"/>
    </source>
</evidence>
<accession>A0ABT8W1X4</accession>
<protein>
    <submittedName>
        <fullName evidence="3">Helix-turn-helix domain-containing protein</fullName>
    </submittedName>
</protein>
<gene>
    <name evidence="3" type="ORF">QVZ43_10890</name>
</gene>
<organism evidence="3 4">
    <name type="scientific">Marinobacter suaedae</name>
    <dbReference type="NCBI Taxonomy" id="3057675"/>
    <lineage>
        <taxon>Bacteria</taxon>
        <taxon>Pseudomonadati</taxon>
        <taxon>Pseudomonadota</taxon>
        <taxon>Gammaproteobacteria</taxon>
        <taxon>Pseudomonadales</taxon>
        <taxon>Marinobacteraceae</taxon>
        <taxon>Marinobacter</taxon>
    </lineage>
</organism>
<feature type="region of interest" description="Disordered" evidence="1">
    <location>
        <begin position="1"/>
        <end position="24"/>
    </location>
</feature>
<dbReference type="Pfam" id="PF12728">
    <property type="entry name" value="HTH_17"/>
    <property type="match status" value="1"/>
</dbReference>